<organism evidence="2 3">
    <name type="scientific">Cuscuta campestris</name>
    <dbReference type="NCBI Taxonomy" id="132261"/>
    <lineage>
        <taxon>Eukaryota</taxon>
        <taxon>Viridiplantae</taxon>
        <taxon>Streptophyta</taxon>
        <taxon>Embryophyta</taxon>
        <taxon>Tracheophyta</taxon>
        <taxon>Spermatophyta</taxon>
        <taxon>Magnoliopsida</taxon>
        <taxon>eudicotyledons</taxon>
        <taxon>Gunneridae</taxon>
        <taxon>Pentapetalae</taxon>
        <taxon>asterids</taxon>
        <taxon>lamiids</taxon>
        <taxon>Solanales</taxon>
        <taxon>Convolvulaceae</taxon>
        <taxon>Cuscuteae</taxon>
        <taxon>Cuscuta</taxon>
        <taxon>Cuscuta subgen. Grammica</taxon>
        <taxon>Cuscuta sect. Cleistogrammica</taxon>
    </lineage>
</organism>
<name>A0A484LWK0_9ASTE</name>
<gene>
    <name evidence="2" type="ORF">CCAM_LOCUS22686</name>
</gene>
<sequence length="275" mass="30471">MGSFRSPGVPPHNESESPLDIRAVVGSIAQTQSSPVFSSSSSHQADQPAHSGQDQGPSSPPQPSSATVSGWKRRGLGKQFSPPKPVLRGPTVELEENIMALCHCQILDQGFTDATDMVGPAIDVRWPIEPKGEVEDDMDQHLLLHRLSGDQKKKRKRDAAPHGKMKRPSLSHGDRLLLDQASLGVFELARHATAHQSALDEVKEAPEAEKKELRTRLTASPRSCWRKGIAALTSNVALGISRGRNTTFRLEPLIWRRRKLHYLMKLCRFLPRWPS</sequence>
<feature type="compositionally biased region" description="Low complexity" evidence="1">
    <location>
        <begin position="33"/>
        <end position="42"/>
    </location>
</feature>
<evidence type="ECO:0000313" key="3">
    <source>
        <dbReference type="Proteomes" id="UP000595140"/>
    </source>
</evidence>
<protein>
    <submittedName>
        <fullName evidence="2">Uncharacterized protein</fullName>
    </submittedName>
</protein>
<evidence type="ECO:0000256" key="1">
    <source>
        <dbReference type="SAM" id="MobiDB-lite"/>
    </source>
</evidence>
<dbReference type="EMBL" id="OOIL02002225">
    <property type="protein sequence ID" value="VFQ80910.1"/>
    <property type="molecule type" value="Genomic_DNA"/>
</dbReference>
<feature type="compositionally biased region" description="Basic residues" evidence="1">
    <location>
        <begin position="152"/>
        <end position="169"/>
    </location>
</feature>
<dbReference type="Proteomes" id="UP000595140">
    <property type="component" value="Unassembled WGS sequence"/>
</dbReference>
<keyword evidence="3" id="KW-1185">Reference proteome</keyword>
<accession>A0A484LWK0</accession>
<feature type="region of interest" description="Disordered" evidence="1">
    <location>
        <begin position="145"/>
        <end position="171"/>
    </location>
</feature>
<dbReference type="AlphaFoldDB" id="A0A484LWK0"/>
<proteinExistence type="predicted"/>
<reference evidence="2 3" key="1">
    <citation type="submission" date="2018-04" db="EMBL/GenBank/DDBJ databases">
        <authorList>
            <person name="Vogel A."/>
        </authorList>
    </citation>
    <scope>NUCLEOTIDE SEQUENCE [LARGE SCALE GENOMIC DNA]</scope>
</reference>
<feature type="region of interest" description="Disordered" evidence="1">
    <location>
        <begin position="1"/>
        <end position="88"/>
    </location>
</feature>
<evidence type="ECO:0000313" key="2">
    <source>
        <dbReference type="EMBL" id="VFQ80910.1"/>
    </source>
</evidence>